<comment type="caution">
    <text evidence="12">The sequence shown here is derived from an EMBL/GenBank/DDBJ whole genome shotgun (WGS) entry which is preliminary data.</text>
</comment>
<keyword evidence="9" id="KW-0378">Hydrolase</keyword>
<evidence type="ECO:0000259" key="11">
    <source>
        <dbReference type="PROSITE" id="PS51163"/>
    </source>
</evidence>
<dbReference type="SUPFAM" id="SSF53067">
    <property type="entry name" value="Actin-like ATPase domain"/>
    <property type="match status" value="1"/>
</dbReference>
<dbReference type="InterPro" id="IPR041440">
    <property type="entry name" value="HypF_C"/>
</dbReference>
<dbReference type="Pfam" id="PF00708">
    <property type="entry name" value="Acylphosphatase"/>
    <property type="match status" value="1"/>
</dbReference>
<dbReference type="PANTHER" id="PTHR42959">
    <property type="entry name" value="CARBAMOYLTRANSFERASE"/>
    <property type="match status" value="1"/>
</dbReference>
<dbReference type="EC" id="6.2.-.-" evidence="8"/>
<reference evidence="12 13" key="1">
    <citation type="journal article" date="2016" name="Environ. Microbiol.">
        <title>Genomic resolution of a cold subsurface aquifer community provides metabolic insights for novel microbes adapted to high CO concentrations.</title>
        <authorList>
            <person name="Probst A.J."/>
            <person name="Castelle C.J."/>
            <person name="Singh A."/>
            <person name="Brown C.T."/>
            <person name="Anantharaman K."/>
            <person name="Sharon I."/>
            <person name="Hug L.A."/>
            <person name="Burstein D."/>
            <person name="Emerson J.B."/>
            <person name="Thomas B.C."/>
            <person name="Banfield J.F."/>
        </authorList>
    </citation>
    <scope>NUCLEOTIDE SEQUENCE [LARGE SCALE GENOMIC DNA]</scope>
    <source>
        <strain evidence="12">CG2_30_33_13</strain>
    </source>
</reference>
<dbReference type="FunFam" id="3.30.420.40:FF:000124">
    <property type="entry name" value="Carbamoyltransferase HypF"/>
    <property type="match status" value="1"/>
</dbReference>
<dbReference type="GO" id="GO:0051604">
    <property type="term" value="P:protein maturation"/>
    <property type="evidence" value="ECO:0007669"/>
    <property type="project" value="TreeGrafter"/>
</dbReference>
<dbReference type="InterPro" id="IPR017945">
    <property type="entry name" value="DHBP_synth_RibB-like_a/b_dom"/>
</dbReference>
<dbReference type="PANTHER" id="PTHR42959:SF1">
    <property type="entry name" value="CARBAMOYLTRANSFERASE HYPF"/>
    <property type="match status" value="1"/>
</dbReference>
<name>A0A1J5GWF3_9BACT</name>
<dbReference type="PIRSF" id="PIRSF006256">
    <property type="entry name" value="CMPcnvr_hdrg_mat"/>
    <property type="match status" value="1"/>
</dbReference>
<evidence type="ECO:0000256" key="1">
    <source>
        <dbReference type="ARBA" id="ARBA00004711"/>
    </source>
</evidence>
<evidence type="ECO:0000256" key="5">
    <source>
        <dbReference type="ARBA" id="ARBA00022771"/>
    </source>
</evidence>
<feature type="domain" description="YrdC-like" evidence="11">
    <location>
        <begin position="200"/>
        <end position="385"/>
    </location>
</feature>
<feature type="active site" evidence="9">
    <location>
        <position position="19"/>
    </location>
</feature>
<keyword evidence="6" id="KW-0862">Zinc</keyword>
<keyword evidence="12" id="KW-0808">Transferase</keyword>
<dbReference type="UniPathway" id="UPA00335"/>
<proteinExistence type="inferred from homology"/>
<dbReference type="STRING" id="1805029.AUK42_02475"/>
<dbReference type="EMBL" id="MNYY01000051">
    <property type="protein sequence ID" value="OIP72134.1"/>
    <property type="molecule type" value="Genomic_DNA"/>
</dbReference>
<dbReference type="GO" id="GO:0008270">
    <property type="term" value="F:zinc ion binding"/>
    <property type="evidence" value="ECO:0007669"/>
    <property type="project" value="UniProtKB-KW"/>
</dbReference>
<feature type="domain" description="Acylphosphatase-like" evidence="10">
    <location>
        <begin position="4"/>
        <end position="90"/>
    </location>
</feature>
<dbReference type="PROSITE" id="PS51160">
    <property type="entry name" value="ACYLPHOSPHATASE_3"/>
    <property type="match status" value="1"/>
</dbReference>
<evidence type="ECO:0000256" key="8">
    <source>
        <dbReference type="PIRNR" id="PIRNR006256"/>
    </source>
</evidence>
<evidence type="ECO:0000256" key="7">
    <source>
        <dbReference type="ARBA" id="ARBA00048220"/>
    </source>
</evidence>
<dbReference type="InterPro" id="IPR043129">
    <property type="entry name" value="ATPase_NBD"/>
</dbReference>
<dbReference type="GO" id="GO:0016874">
    <property type="term" value="F:ligase activity"/>
    <property type="evidence" value="ECO:0007669"/>
    <property type="project" value="UniProtKB-UniRule"/>
</dbReference>
<comment type="similarity">
    <text evidence="2 8">Belongs to the carbamoyltransferase HypF family.</text>
</comment>
<keyword evidence="5" id="KW-0863">Zinc-finger</keyword>
<sequence length="757" mass="86523">MKIRENIIIKGIVQGVGFRPFIKKLVKPFHLYGWVLNSNQGVEIEAEGEEKELDKLVQDIYEKLPPLARIEKMEITKLPLLGYKGFSIKKSIVKEEDSFVLVSPDISICEDCLQELFDPHNRRFRYPFINCTNCGPRFTIIKDIPYDREKTTMGVFKMCPQCQNEYDNLEDRRCHAQPNACAECGPKVFLYRNKRKLKNIDPIKEAIRLLKKGKIGAIKGLGGFHLACDATNHRAVSKLRLLKNREAKPFALMSLNLEKIKQFCEVKPEEEALLINRTRPIVLLKKKKDNLISPMVAPNNNYLGVMLPYTPLHYLLLKEEILALVMTSGNLGDQPIISDNQKALEKLNQIADFYLLYNRDIFNRCDDSVVKIINNDKVFFRRSRGYVPDPIILNFPLKEVLALGGELKNTISFSRENYVFLSQYLGDLKNVDTLNFFKEAIVNLQKIFRANPEIIACDLHPDYLSTQYAEEIRAKKGVKIVKVQHHQAHIVSCMAENNITETVIGVAYDGTGYGDDDNVWGGEFLICDLKRYSRVGHLKYFSLPGGDKAILEPWRIAYSYLYSIYGSKAKKIKIDFNRRIENKKLLIIEKMIDQKINSPLTSSCGRLFDAISSLLGIRDEVSYEGQAAMELESLCTVRIKERYKFSIYKEGEKFIIDPQEIFINVVNDLKKGIDKRVIAVKFHNTVAEFTVDLCGRIRKKSSINKVALSGGVFQNRYLTEKIISLLKKDDFQVYIQRKVPPNDGGISLGQAVVAGSE</sequence>
<dbReference type="InterPro" id="IPR011125">
    <property type="entry name" value="Znf_HypF"/>
</dbReference>
<dbReference type="Proteomes" id="UP000182763">
    <property type="component" value="Unassembled WGS sequence"/>
</dbReference>
<dbReference type="Pfam" id="PF07503">
    <property type="entry name" value="zf-HYPF"/>
    <property type="match status" value="2"/>
</dbReference>
<dbReference type="InterPro" id="IPR055128">
    <property type="entry name" value="HypF_C_2"/>
</dbReference>
<dbReference type="Gene3D" id="3.90.870.50">
    <property type="match status" value="1"/>
</dbReference>
<dbReference type="SUPFAM" id="SSF55821">
    <property type="entry name" value="YrdC/RibB"/>
    <property type="match status" value="1"/>
</dbReference>
<keyword evidence="3" id="KW-0436">Ligase</keyword>
<comment type="catalytic activity">
    <reaction evidence="9">
        <text>an acyl phosphate + H2O = a carboxylate + phosphate + H(+)</text>
        <dbReference type="Rhea" id="RHEA:14965"/>
        <dbReference type="ChEBI" id="CHEBI:15377"/>
        <dbReference type="ChEBI" id="CHEBI:15378"/>
        <dbReference type="ChEBI" id="CHEBI:29067"/>
        <dbReference type="ChEBI" id="CHEBI:43474"/>
        <dbReference type="ChEBI" id="CHEBI:59918"/>
        <dbReference type="EC" id="3.6.1.7"/>
    </reaction>
</comment>
<dbReference type="Pfam" id="PF01300">
    <property type="entry name" value="Sua5_yciO_yrdC"/>
    <property type="match status" value="1"/>
</dbReference>
<dbReference type="PROSITE" id="PS00150">
    <property type="entry name" value="ACYLPHOSPHATASE_1"/>
    <property type="match status" value="1"/>
</dbReference>
<keyword evidence="4" id="KW-0479">Metal-binding</keyword>
<dbReference type="GO" id="GO:0003998">
    <property type="term" value="F:acylphosphatase activity"/>
    <property type="evidence" value="ECO:0007669"/>
    <property type="project" value="UniProtKB-EC"/>
</dbReference>
<dbReference type="Gene3D" id="3.30.110.120">
    <property type="match status" value="1"/>
</dbReference>
<evidence type="ECO:0000256" key="6">
    <source>
        <dbReference type="ARBA" id="ARBA00022833"/>
    </source>
</evidence>
<comment type="pathway">
    <text evidence="1">Protein modification; [NiFe] hydrogenase maturation.</text>
</comment>
<dbReference type="Pfam" id="PF17788">
    <property type="entry name" value="HypF_C"/>
    <property type="match status" value="1"/>
</dbReference>
<evidence type="ECO:0000256" key="9">
    <source>
        <dbReference type="PROSITE-ProRule" id="PRU00520"/>
    </source>
</evidence>
<evidence type="ECO:0000256" key="2">
    <source>
        <dbReference type="ARBA" id="ARBA00008097"/>
    </source>
</evidence>
<evidence type="ECO:0000313" key="13">
    <source>
        <dbReference type="Proteomes" id="UP000182763"/>
    </source>
</evidence>
<gene>
    <name evidence="12" type="ORF">AUK42_02475</name>
</gene>
<dbReference type="GO" id="GO:0003725">
    <property type="term" value="F:double-stranded RNA binding"/>
    <property type="evidence" value="ECO:0007669"/>
    <property type="project" value="InterPro"/>
</dbReference>
<organism evidence="12 13">
    <name type="scientific">Candidatus Infernicultor aquiphilus</name>
    <dbReference type="NCBI Taxonomy" id="1805029"/>
    <lineage>
        <taxon>Bacteria</taxon>
        <taxon>Pseudomonadati</taxon>
        <taxon>Atribacterota</taxon>
        <taxon>Candidatus Phoenicimicrobiia</taxon>
        <taxon>Candidatus Pheonicimicrobiales</taxon>
        <taxon>Candidatus Phoenicimicrobiaceae</taxon>
        <taxon>Candidatus Infernicultor</taxon>
    </lineage>
</organism>
<dbReference type="InterPro" id="IPR006070">
    <property type="entry name" value="Sua5-like_dom"/>
</dbReference>
<accession>A0A1J5GWF3</accession>
<comment type="catalytic activity">
    <reaction evidence="7">
        <text>C-terminal L-cysteinyl-[HypE protein] + carbamoyl phosphate + ATP + H2O = C-terminal S-carboxamide-L-cysteinyl-[HypE protein] + AMP + phosphate + diphosphate + H(+)</text>
        <dbReference type="Rhea" id="RHEA:55636"/>
        <dbReference type="Rhea" id="RHEA-COMP:14247"/>
        <dbReference type="Rhea" id="RHEA-COMP:14392"/>
        <dbReference type="ChEBI" id="CHEBI:15377"/>
        <dbReference type="ChEBI" id="CHEBI:15378"/>
        <dbReference type="ChEBI" id="CHEBI:30616"/>
        <dbReference type="ChEBI" id="CHEBI:33019"/>
        <dbReference type="ChEBI" id="CHEBI:43474"/>
        <dbReference type="ChEBI" id="CHEBI:58228"/>
        <dbReference type="ChEBI" id="CHEBI:76913"/>
        <dbReference type="ChEBI" id="CHEBI:139126"/>
        <dbReference type="ChEBI" id="CHEBI:456215"/>
    </reaction>
</comment>
<dbReference type="InterPro" id="IPR001792">
    <property type="entry name" value="Acylphosphatase-like_dom"/>
</dbReference>
<dbReference type="InterPro" id="IPR004421">
    <property type="entry name" value="Carbamoyltransferase_HypF"/>
</dbReference>
<evidence type="ECO:0000256" key="4">
    <source>
        <dbReference type="ARBA" id="ARBA00022723"/>
    </source>
</evidence>
<dbReference type="AlphaFoldDB" id="A0A1J5GWF3"/>
<evidence type="ECO:0000259" key="10">
    <source>
        <dbReference type="PROSITE" id="PS51160"/>
    </source>
</evidence>
<feature type="active site" evidence="9">
    <location>
        <position position="37"/>
    </location>
</feature>
<dbReference type="GO" id="GO:0016743">
    <property type="term" value="F:carboxyl- or carbamoyltransferase activity"/>
    <property type="evidence" value="ECO:0007669"/>
    <property type="project" value="UniProtKB-UniRule"/>
</dbReference>
<dbReference type="Gene3D" id="3.30.420.360">
    <property type="match status" value="1"/>
</dbReference>
<dbReference type="InterPro" id="IPR017968">
    <property type="entry name" value="Acylphosphatase_CS"/>
</dbReference>
<dbReference type="Pfam" id="PF22521">
    <property type="entry name" value="HypF_C_2"/>
    <property type="match status" value="1"/>
</dbReference>
<dbReference type="InterPro" id="IPR036046">
    <property type="entry name" value="Acylphosphatase-like_dom_sf"/>
</dbReference>
<dbReference type="SUPFAM" id="SSF54975">
    <property type="entry name" value="Acylphosphatase/BLUF domain-like"/>
    <property type="match status" value="1"/>
</dbReference>
<evidence type="ECO:0000256" key="3">
    <source>
        <dbReference type="ARBA" id="ARBA00022598"/>
    </source>
</evidence>
<dbReference type="InterPro" id="IPR051060">
    <property type="entry name" value="Carbamoyltrans_HypF-like"/>
</dbReference>
<dbReference type="PROSITE" id="PS51163">
    <property type="entry name" value="YRDC"/>
    <property type="match status" value="1"/>
</dbReference>
<evidence type="ECO:0000313" key="12">
    <source>
        <dbReference type="EMBL" id="OIP72134.1"/>
    </source>
</evidence>
<protein>
    <recommendedName>
        <fullName evidence="8">Carbamoyltransferase</fullName>
        <ecNumber evidence="8">6.2.-.-</ecNumber>
    </recommendedName>
</protein>
<dbReference type="Gene3D" id="3.30.420.40">
    <property type="match status" value="1"/>
</dbReference>
<dbReference type="NCBIfam" id="TIGR00143">
    <property type="entry name" value="hypF"/>
    <property type="match status" value="1"/>
</dbReference>